<dbReference type="InParanoid" id="A7SS33"/>
<protein>
    <submittedName>
        <fullName evidence="2">Uncharacterized protein</fullName>
    </submittedName>
</protein>
<name>A7SS33_NEMVE</name>
<reference evidence="2 3" key="1">
    <citation type="journal article" date="2007" name="Science">
        <title>Sea anemone genome reveals ancestral eumetazoan gene repertoire and genomic organization.</title>
        <authorList>
            <person name="Putnam N.H."/>
            <person name="Srivastava M."/>
            <person name="Hellsten U."/>
            <person name="Dirks B."/>
            <person name="Chapman J."/>
            <person name="Salamov A."/>
            <person name="Terry A."/>
            <person name="Shapiro H."/>
            <person name="Lindquist E."/>
            <person name="Kapitonov V.V."/>
            <person name="Jurka J."/>
            <person name="Genikhovich G."/>
            <person name="Grigoriev I.V."/>
            <person name="Lucas S.M."/>
            <person name="Steele R.E."/>
            <person name="Finnerty J.R."/>
            <person name="Technau U."/>
            <person name="Martindale M.Q."/>
            <person name="Rokhsar D.S."/>
        </authorList>
    </citation>
    <scope>NUCLEOTIDE SEQUENCE [LARGE SCALE GENOMIC DNA]</scope>
    <source>
        <strain evidence="3">CH2 X CH6</strain>
    </source>
</reference>
<evidence type="ECO:0000313" key="2">
    <source>
        <dbReference type="EMBL" id="EDO33487.1"/>
    </source>
</evidence>
<evidence type="ECO:0000313" key="3">
    <source>
        <dbReference type="Proteomes" id="UP000001593"/>
    </source>
</evidence>
<keyword evidence="1" id="KW-0175">Coiled coil</keyword>
<dbReference type="PhylomeDB" id="A7SS33"/>
<feature type="non-terminal residue" evidence="2">
    <location>
        <position position="1"/>
    </location>
</feature>
<sequence length="190" mass="22521">QLEDQVSDLKRRLGELRKAKSQTIVKKDKEYVTSDAPQLGQKTGVLSHDLDAYKEQIRDLLHAVLHSALPSDLKMRTDDLLEALSKKEAQWCEREEELKQESQNSDYLRQLQEENQSLKDECEKLRVQNTDLKMRTDDLLEALSKKEAQWCEREEELKQEVKLSWQEKYHEWMAMTEKKIEELQMANNFL</sequence>
<dbReference type="eggNOG" id="ENOG502S8Z7">
    <property type="taxonomic scope" value="Eukaryota"/>
</dbReference>
<proteinExistence type="predicted"/>
<accession>A7SS33</accession>
<feature type="coiled-coil region" evidence="1">
    <location>
        <begin position="81"/>
        <end position="160"/>
    </location>
</feature>
<dbReference type="Proteomes" id="UP000001593">
    <property type="component" value="Unassembled WGS sequence"/>
</dbReference>
<organism evidence="2 3">
    <name type="scientific">Nematostella vectensis</name>
    <name type="common">Starlet sea anemone</name>
    <dbReference type="NCBI Taxonomy" id="45351"/>
    <lineage>
        <taxon>Eukaryota</taxon>
        <taxon>Metazoa</taxon>
        <taxon>Cnidaria</taxon>
        <taxon>Anthozoa</taxon>
        <taxon>Hexacorallia</taxon>
        <taxon>Actiniaria</taxon>
        <taxon>Edwardsiidae</taxon>
        <taxon>Nematostella</taxon>
    </lineage>
</organism>
<dbReference type="AlphaFoldDB" id="A7SS33"/>
<gene>
    <name evidence="2" type="ORF">NEMVEDRAFT_v1g129370</name>
</gene>
<dbReference type="EMBL" id="DS469771">
    <property type="protein sequence ID" value="EDO33487.1"/>
    <property type="molecule type" value="Genomic_DNA"/>
</dbReference>
<keyword evidence="3" id="KW-1185">Reference proteome</keyword>
<evidence type="ECO:0000256" key="1">
    <source>
        <dbReference type="SAM" id="Coils"/>
    </source>
</evidence>
<dbReference type="OMA" id="ERYHEWI"/>
<dbReference type="HOGENOM" id="CLU_103907_0_0_1"/>